<dbReference type="GO" id="GO:0032259">
    <property type="term" value="P:methylation"/>
    <property type="evidence" value="ECO:0007669"/>
    <property type="project" value="UniProtKB-KW"/>
</dbReference>
<organism evidence="3 4">
    <name type="scientific">Glycomyces artemisiae</name>
    <dbReference type="NCBI Taxonomy" id="1076443"/>
    <lineage>
        <taxon>Bacteria</taxon>
        <taxon>Bacillati</taxon>
        <taxon>Actinomycetota</taxon>
        <taxon>Actinomycetes</taxon>
        <taxon>Glycomycetales</taxon>
        <taxon>Glycomycetaceae</taxon>
        <taxon>Glycomyces</taxon>
    </lineage>
</organism>
<proteinExistence type="predicted"/>
<dbReference type="Pfam" id="PF08241">
    <property type="entry name" value="Methyltransf_11"/>
    <property type="match status" value="1"/>
</dbReference>
<dbReference type="GO" id="GO:0008757">
    <property type="term" value="F:S-adenosylmethionine-dependent methyltransferase activity"/>
    <property type="evidence" value="ECO:0007669"/>
    <property type="project" value="InterPro"/>
</dbReference>
<dbReference type="InterPro" id="IPR050447">
    <property type="entry name" value="Erg6_SMT_methyltransf"/>
</dbReference>
<keyword evidence="4" id="KW-1185">Reference proteome</keyword>
<keyword evidence="1 3" id="KW-0808">Transferase</keyword>
<name>A0A2T0UI56_9ACTN</name>
<feature type="domain" description="Methyltransferase type 11" evidence="2">
    <location>
        <begin position="74"/>
        <end position="173"/>
    </location>
</feature>
<dbReference type="CDD" id="cd02440">
    <property type="entry name" value="AdoMet_MTases"/>
    <property type="match status" value="1"/>
</dbReference>
<dbReference type="RefSeq" id="WP_106364838.1">
    <property type="nucleotide sequence ID" value="NZ_PVTJ01000006.1"/>
</dbReference>
<dbReference type="InterPro" id="IPR013216">
    <property type="entry name" value="Methyltransf_11"/>
</dbReference>
<evidence type="ECO:0000313" key="4">
    <source>
        <dbReference type="Proteomes" id="UP000238176"/>
    </source>
</evidence>
<dbReference type="OrthoDB" id="9769602at2"/>
<evidence type="ECO:0000313" key="3">
    <source>
        <dbReference type="EMBL" id="PRY57621.1"/>
    </source>
</evidence>
<accession>A0A2T0UI56</accession>
<evidence type="ECO:0000256" key="1">
    <source>
        <dbReference type="ARBA" id="ARBA00022679"/>
    </source>
</evidence>
<dbReference type="AlphaFoldDB" id="A0A2T0UI56"/>
<evidence type="ECO:0000259" key="2">
    <source>
        <dbReference type="Pfam" id="PF08241"/>
    </source>
</evidence>
<reference evidence="3 4" key="1">
    <citation type="submission" date="2018-03" db="EMBL/GenBank/DDBJ databases">
        <title>Genomic Encyclopedia of Type Strains, Phase III (KMG-III): the genomes of soil and plant-associated and newly described type strains.</title>
        <authorList>
            <person name="Whitman W."/>
        </authorList>
    </citation>
    <scope>NUCLEOTIDE SEQUENCE [LARGE SCALE GENOMIC DNA]</scope>
    <source>
        <strain evidence="3 4">CGMCC 4.7067</strain>
    </source>
</reference>
<dbReference type="SUPFAM" id="SSF53335">
    <property type="entry name" value="S-adenosyl-L-methionine-dependent methyltransferases"/>
    <property type="match status" value="1"/>
</dbReference>
<dbReference type="Proteomes" id="UP000238176">
    <property type="component" value="Unassembled WGS sequence"/>
</dbReference>
<sequence>MEQEIDVQAKRDLMYGELDLSSLSLFSGSFINYGYWGDLAPGRDITLAERTASQAELYRQTLARIPTPPGVQLLEIGCGIGVGTALVAREYAAYATGLDRSKAQLARAADANAEALERLSGRLSFQEGSATELPFPDDSFDGAYSVEALQHVDDLGAVAREARRVIRPGGHFASATFFAPVDSGEGPLADLLETVASGVDVVHSLGAFTTDLERAGFAHVAAESIGGHVWHQFDRWVAQTEYKDSWGRNLLRCYENGWLDYYVVTAS</sequence>
<dbReference type="PANTHER" id="PTHR44068:SF11">
    <property type="entry name" value="GERANYL DIPHOSPHATE 2-C-METHYLTRANSFERASE"/>
    <property type="match status" value="1"/>
</dbReference>
<comment type="caution">
    <text evidence="3">The sequence shown here is derived from an EMBL/GenBank/DDBJ whole genome shotgun (WGS) entry which is preliminary data.</text>
</comment>
<dbReference type="InterPro" id="IPR029063">
    <property type="entry name" value="SAM-dependent_MTases_sf"/>
</dbReference>
<dbReference type="PANTHER" id="PTHR44068">
    <property type="entry name" value="ZGC:194242"/>
    <property type="match status" value="1"/>
</dbReference>
<dbReference type="EMBL" id="PVTJ01000006">
    <property type="protein sequence ID" value="PRY57621.1"/>
    <property type="molecule type" value="Genomic_DNA"/>
</dbReference>
<keyword evidence="3" id="KW-0489">Methyltransferase</keyword>
<protein>
    <submittedName>
        <fullName evidence="3">Methyltransferase family protein</fullName>
    </submittedName>
</protein>
<gene>
    <name evidence="3" type="ORF">B0I28_10641</name>
</gene>
<dbReference type="Gene3D" id="3.40.50.150">
    <property type="entry name" value="Vaccinia Virus protein VP39"/>
    <property type="match status" value="1"/>
</dbReference>